<evidence type="ECO:0000313" key="1">
    <source>
        <dbReference type="EMBL" id="EFU43939.1"/>
    </source>
</evidence>
<dbReference type="KEGG" id="pvo:PVOR_02000"/>
<comment type="caution">
    <text evidence="1">The sequence shown here is derived from an EMBL/GenBank/DDBJ whole genome shotgun (WGS) entry which is preliminary data.</text>
</comment>
<dbReference type="AlphaFoldDB" id="A0A2R9T2I3"/>
<reference evidence="1 2" key="1">
    <citation type="journal article" date="2010" name="BMC Genomics">
        <title>Genome sequence of the pattern forming Paenibacillus vortex bacterium reveals potential for thriving in complex environments.</title>
        <authorList>
            <person name="Sirota-Madi A."/>
            <person name="Olender T."/>
            <person name="Helman Y."/>
            <person name="Ingham C."/>
            <person name="Brainis I."/>
            <person name="Roth D."/>
            <person name="Hagi E."/>
            <person name="Brodsky L."/>
            <person name="Leshkowitz D."/>
            <person name="Galatenko V."/>
            <person name="Nikolaev V."/>
            <person name="Mugasimangalam R.C."/>
            <person name="Bransburg-Zabary S."/>
            <person name="Gutnick D.L."/>
            <person name="Lancet D."/>
            <person name="Ben-Jacob E."/>
        </authorList>
    </citation>
    <scope>NUCLEOTIDE SEQUENCE [LARGE SCALE GENOMIC DNA]</scope>
    <source>
        <strain evidence="1 2">V453</strain>
    </source>
</reference>
<keyword evidence="2" id="KW-1185">Reference proteome</keyword>
<name>A0A2R9T2I3_9BACL</name>
<organism evidence="1 2">
    <name type="scientific">Paenibacillus vortex V453</name>
    <dbReference type="NCBI Taxonomy" id="715225"/>
    <lineage>
        <taxon>Bacteria</taxon>
        <taxon>Bacillati</taxon>
        <taxon>Bacillota</taxon>
        <taxon>Bacilli</taxon>
        <taxon>Bacillales</taxon>
        <taxon>Paenibacillaceae</taxon>
        <taxon>Paenibacillus</taxon>
    </lineage>
</organism>
<proteinExistence type="predicted"/>
<dbReference type="EMBL" id="ADHJ01000001">
    <property type="protein sequence ID" value="EFU43939.1"/>
    <property type="molecule type" value="Genomic_DNA"/>
</dbReference>
<evidence type="ECO:0000313" key="2">
    <source>
        <dbReference type="Proteomes" id="UP000003094"/>
    </source>
</evidence>
<sequence length="65" mass="7436">MGYSYFFVNAIKSIITPNNTTTNVIAVNIKDNKFLFKESPPWPLTSQNIFYHIVDSVPSLKELLD</sequence>
<protein>
    <submittedName>
        <fullName evidence="1">Uncharacterized protein</fullName>
    </submittedName>
</protein>
<dbReference type="Proteomes" id="UP000003094">
    <property type="component" value="Unassembled WGS sequence"/>
</dbReference>
<gene>
    <name evidence="1" type="ORF">PVOR_02000</name>
</gene>
<accession>A0A2R9T2I3</accession>